<evidence type="ECO:0000256" key="3">
    <source>
        <dbReference type="SAM" id="SignalP"/>
    </source>
</evidence>
<evidence type="ECO:0000313" key="5">
    <source>
        <dbReference type="EMBL" id="AMD20036.1"/>
    </source>
</evidence>
<accession>A0A0X8HQC8</accession>
<dbReference type="PANTHER" id="PTHR19237">
    <property type="entry name" value="NUCLEOBINDIN"/>
    <property type="match status" value="1"/>
</dbReference>
<evidence type="ECO:0000256" key="1">
    <source>
        <dbReference type="ARBA" id="ARBA00022729"/>
    </source>
</evidence>
<evidence type="ECO:0000259" key="4">
    <source>
        <dbReference type="PROSITE" id="PS50222"/>
    </source>
</evidence>
<proteinExistence type="predicted"/>
<dbReference type="PROSITE" id="PS00018">
    <property type="entry name" value="EF_HAND_1"/>
    <property type="match status" value="1"/>
</dbReference>
<dbReference type="InterPro" id="IPR040250">
    <property type="entry name" value="Nucleobindin"/>
</dbReference>
<sequence>MKLTKVAACCALWVAGVWSAPNAIPGSDIQTEHERPPEGKSWEEWHMEHEHQMKEYDAETFFDLHDLNKKGYFDSNDILSMYGLARSEVVGAGDGMGSHDNSEAVDKSLGDRVVKFIMDFLDVDSNNRITKQEFLEYAKGGKKFPDLGVGVGHHSDFEEEYEIHHWNKFHKDSDSDVKNVHKEDVEHELLHHEHEIEHEEAESMGATQGTVLTDDVLESRIAHERIPNKYFAGIR</sequence>
<feature type="chain" id="PRO_5007066913" evidence="3">
    <location>
        <begin position="20"/>
        <end position="235"/>
    </location>
</feature>
<dbReference type="AlphaFoldDB" id="A0A0X8HQC8"/>
<feature type="signal peptide" evidence="3">
    <location>
        <begin position="1"/>
        <end position="19"/>
    </location>
</feature>
<dbReference type="Proteomes" id="UP000243052">
    <property type="component" value="Chromosome iii"/>
</dbReference>
<evidence type="ECO:0000313" key="6">
    <source>
        <dbReference type="Proteomes" id="UP000243052"/>
    </source>
</evidence>
<feature type="domain" description="EF-hand" evidence="4">
    <location>
        <begin position="109"/>
        <end position="144"/>
    </location>
</feature>
<dbReference type="InterPro" id="IPR002048">
    <property type="entry name" value="EF_hand_dom"/>
</dbReference>
<keyword evidence="1 3" id="KW-0732">Signal</keyword>
<name>A0A0X8HQC8_9SACH</name>
<gene>
    <name evidence="5" type="ORF">AW171_hschr31906</name>
</gene>
<dbReference type="RefSeq" id="XP_017987032.1">
    <property type="nucleotide sequence ID" value="XM_018131080.1"/>
</dbReference>
<dbReference type="OrthoDB" id="289247at2759"/>
<keyword evidence="2" id="KW-0106">Calcium</keyword>
<dbReference type="Gene3D" id="1.10.238.10">
    <property type="entry name" value="EF-hand"/>
    <property type="match status" value="1"/>
</dbReference>
<dbReference type="GO" id="GO:0005793">
    <property type="term" value="C:endoplasmic reticulum-Golgi intermediate compartment"/>
    <property type="evidence" value="ECO:0007669"/>
    <property type="project" value="TreeGrafter"/>
</dbReference>
<dbReference type="InterPro" id="IPR011992">
    <property type="entry name" value="EF-hand-dom_pair"/>
</dbReference>
<evidence type="ECO:0000256" key="2">
    <source>
        <dbReference type="ARBA" id="ARBA00022837"/>
    </source>
</evidence>
<dbReference type="PANTHER" id="PTHR19237:SF20">
    <property type="entry name" value="NUCLEOBINDIN 1"/>
    <property type="match status" value="1"/>
</dbReference>
<dbReference type="EMBL" id="CP014243">
    <property type="protein sequence ID" value="AMD20036.1"/>
    <property type="molecule type" value="Genomic_DNA"/>
</dbReference>
<dbReference type="SUPFAM" id="SSF47473">
    <property type="entry name" value="EF-hand"/>
    <property type="match status" value="1"/>
</dbReference>
<dbReference type="FunFam" id="1.10.238.10:FF:000309">
    <property type="entry name" value="Chromosome 21, whole genome shotgun sequence"/>
    <property type="match status" value="1"/>
</dbReference>
<organism evidence="5 6">
    <name type="scientific">Eremothecium sinecaudum</name>
    <dbReference type="NCBI Taxonomy" id="45286"/>
    <lineage>
        <taxon>Eukaryota</taxon>
        <taxon>Fungi</taxon>
        <taxon>Dikarya</taxon>
        <taxon>Ascomycota</taxon>
        <taxon>Saccharomycotina</taxon>
        <taxon>Saccharomycetes</taxon>
        <taxon>Saccharomycetales</taxon>
        <taxon>Saccharomycetaceae</taxon>
        <taxon>Eremothecium</taxon>
    </lineage>
</organism>
<dbReference type="InterPro" id="IPR018247">
    <property type="entry name" value="EF_Hand_1_Ca_BS"/>
</dbReference>
<dbReference type="GeneID" id="28723269"/>
<dbReference type="PROSITE" id="PS50222">
    <property type="entry name" value="EF_HAND_2"/>
    <property type="match status" value="1"/>
</dbReference>
<protein>
    <submittedName>
        <fullName evidence="5">HCL115Cp</fullName>
    </submittedName>
</protein>
<reference evidence="5 6" key="1">
    <citation type="submission" date="2016-01" db="EMBL/GenBank/DDBJ databases">
        <title>Genome sequence of the yeast Holleya sinecauda.</title>
        <authorList>
            <person name="Dietrich F.S."/>
        </authorList>
    </citation>
    <scope>NUCLEOTIDE SEQUENCE [LARGE SCALE GENOMIC DNA]</scope>
    <source>
        <strain evidence="5 6">ATCC 58844</strain>
    </source>
</reference>
<keyword evidence="6" id="KW-1185">Reference proteome</keyword>
<dbReference type="GO" id="GO:0005509">
    <property type="term" value="F:calcium ion binding"/>
    <property type="evidence" value="ECO:0007669"/>
    <property type="project" value="InterPro"/>
</dbReference>